<gene>
    <name evidence="1" type="ORF">F994_02416</name>
</gene>
<dbReference type="Proteomes" id="UP000013086">
    <property type="component" value="Unassembled WGS sequence"/>
</dbReference>
<comment type="caution">
    <text evidence="1">The sequence shown here is derived from an EMBL/GenBank/DDBJ whole genome shotgun (WGS) entry which is preliminary data.</text>
</comment>
<dbReference type="eggNOG" id="ENOG503309Q">
    <property type="taxonomic scope" value="Bacteria"/>
</dbReference>
<proteinExistence type="predicted"/>
<dbReference type="OrthoDB" id="2942778at2"/>
<protein>
    <submittedName>
        <fullName evidence="1">Uncharacterized protein</fullName>
    </submittedName>
</protein>
<dbReference type="HOGENOM" id="CLU_165250_0_0_6"/>
<accession>N8NYX9</accession>
<name>N8NYX9_9GAMM</name>
<evidence type="ECO:0000313" key="1">
    <source>
        <dbReference type="EMBL" id="ENU19556.1"/>
    </source>
</evidence>
<organism evidence="1 2">
    <name type="scientific">Acinetobacter bohemicus ANC 3994</name>
    <dbReference type="NCBI Taxonomy" id="1217715"/>
    <lineage>
        <taxon>Bacteria</taxon>
        <taxon>Pseudomonadati</taxon>
        <taxon>Pseudomonadota</taxon>
        <taxon>Gammaproteobacteria</taxon>
        <taxon>Moraxellales</taxon>
        <taxon>Moraxellaceae</taxon>
        <taxon>Acinetobacter</taxon>
    </lineage>
</organism>
<evidence type="ECO:0000313" key="2">
    <source>
        <dbReference type="Proteomes" id="UP000013086"/>
    </source>
</evidence>
<dbReference type="RefSeq" id="WP_004648940.1">
    <property type="nucleotide sequence ID" value="NZ_KB849164.1"/>
</dbReference>
<reference evidence="1 2" key="1">
    <citation type="submission" date="2013-02" db="EMBL/GenBank/DDBJ databases">
        <title>The Genome Sequence of Acinetobacter sp. ANC 3994.</title>
        <authorList>
            <consortium name="The Broad Institute Genome Sequencing Platform"/>
            <consortium name="The Broad Institute Genome Sequencing Center for Infectious Disease"/>
            <person name="Cerqueira G."/>
            <person name="Feldgarden M."/>
            <person name="Courvalin P."/>
            <person name="Perichon B."/>
            <person name="Grillot-Courvalin C."/>
            <person name="Clermont D."/>
            <person name="Rocha E."/>
            <person name="Yoon E.-J."/>
            <person name="Nemec A."/>
            <person name="Walker B."/>
            <person name="Young S.K."/>
            <person name="Zeng Q."/>
            <person name="Gargeya S."/>
            <person name="Fitzgerald M."/>
            <person name="Haas B."/>
            <person name="Abouelleil A."/>
            <person name="Alvarado L."/>
            <person name="Arachchi H.M."/>
            <person name="Berlin A.M."/>
            <person name="Chapman S.B."/>
            <person name="Dewar J."/>
            <person name="Goldberg J."/>
            <person name="Griggs A."/>
            <person name="Gujja S."/>
            <person name="Hansen M."/>
            <person name="Howarth C."/>
            <person name="Imamovic A."/>
            <person name="Larimer J."/>
            <person name="McCowan C."/>
            <person name="Murphy C."/>
            <person name="Neiman D."/>
            <person name="Pearson M."/>
            <person name="Priest M."/>
            <person name="Roberts A."/>
            <person name="Saif S."/>
            <person name="Shea T."/>
            <person name="Sisk P."/>
            <person name="Sykes S."/>
            <person name="Wortman J."/>
            <person name="Nusbaum C."/>
            <person name="Birren B."/>
        </authorList>
    </citation>
    <scope>NUCLEOTIDE SEQUENCE [LARGE SCALE GENOMIC DNA]</scope>
    <source>
        <strain evidence="1 2">ANC 3994</strain>
    </source>
</reference>
<sequence length="121" mass="13747">MDNAEFVDALKLYVRDDGIKGVISRLKSPLGRSVSPKMKNLSEWYNSLSEENTKNVNIIIELIAHDVLFGVFAVLDGVRIIDKEKGQFELAYKTQENSFILNDPAEIGLHELFNSEYPPKF</sequence>
<dbReference type="AlphaFoldDB" id="N8NYX9"/>
<dbReference type="EMBL" id="APOH01000015">
    <property type="protein sequence ID" value="ENU19556.1"/>
    <property type="molecule type" value="Genomic_DNA"/>
</dbReference>